<comment type="similarity">
    <text evidence="1">Belongs to the putative lipase ROG1 family.</text>
</comment>
<dbReference type="Pfam" id="PF24883">
    <property type="entry name" value="NPHP3_N"/>
    <property type="match status" value="1"/>
</dbReference>
<feature type="domain" description="DUF676" evidence="3">
    <location>
        <begin position="57"/>
        <end position="199"/>
    </location>
</feature>
<dbReference type="Gene3D" id="2.130.10.10">
    <property type="entry name" value="YVTN repeat-like/Quinoprotein amine dehydrogenase"/>
    <property type="match status" value="2"/>
</dbReference>
<keyword evidence="7" id="KW-1185">Reference proteome</keyword>
<dbReference type="OrthoDB" id="194358at2759"/>
<dbReference type="SUPFAM" id="SSF82171">
    <property type="entry name" value="DPP6 N-terminal domain-like"/>
    <property type="match status" value="1"/>
</dbReference>
<dbReference type="InterPro" id="IPR027417">
    <property type="entry name" value="P-loop_NTPase"/>
</dbReference>
<evidence type="ECO:0000259" key="5">
    <source>
        <dbReference type="Pfam" id="PF24883"/>
    </source>
</evidence>
<dbReference type="InterPro" id="IPR015943">
    <property type="entry name" value="WD40/YVTN_repeat-like_dom_sf"/>
</dbReference>
<dbReference type="InterPro" id="IPR007751">
    <property type="entry name" value="DUF676_lipase-like"/>
</dbReference>
<dbReference type="Proteomes" id="UP000698800">
    <property type="component" value="Unassembled WGS sequence"/>
</dbReference>
<dbReference type="Pfam" id="PF05057">
    <property type="entry name" value="DUF676"/>
    <property type="match status" value="1"/>
</dbReference>
<dbReference type="InterPro" id="IPR011047">
    <property type="entry name" value="Quinoprotein_ADH-like_sf"/>
</dbReference>
<dbReference type="SMART" id="SM00320">
    <property type="entry name" value="WD40"/>
    <property type="match status" value="6"/>
</dbReference>
<feature type="domain" description="GPI inositol-deacylase winged helix" evidence="4">
    <location>
        <begin position="623"/>
        <end position="713"/>
    </location>
</feature>
<protein>
    <recommendedName>
        <fullName evidence="8">GPI inositol-deacylase</fullName>
    </recommendedName>
</protein>
<evidence type="ECO:0000256" key="1">
    <source>
        <dbReference type="ARBA" id="ARBA00007920"/>
    </source>
</evidence>
<evidence type="ECO:0000259" key="4">
    <source>
        <dbReference type="Pfam" id="PF22939"/>
    </source>
</evidence>
<dbReference type="InterPro" id="IPR056884">
    <property type="entry name" value="NPHP3-like_N"/>
</dbReference>
<evidence type="ECO:0000256" key="2">
    <source>
        <dbReference type="ARBA" id="ARBA00022737"/>
    </source>
</evidence>
<dbReference type="SUPFAM" id="SSF53474">
    <property type="entry name" value="alpha/beta-Hydrolases"/>
    <property type="match status" value="1"/>
</dbReference>
<gene>
    <name evidence="6" type="ORF">FGG08_004221</name>
</gene>
<dbReference type="SUPFAM" id="SSF52540">
    <property type="entry name" value="P-loop containing nucleoside triphosphate hydrolases"/>
    <property type="match status" value="1"/>
</dbReference>
<dbReference type="InterPro" id="IPR001680">
    <property type="entry name" value="WD40_rpt"/>
</dbReference>
<evidence type="ECO:0000313" key="7">
    <source>
        <dbReference type="Proteomes" id="UP000698800"/>
    </source>
</evidence>
<dbReference type="Pfam" id="PF22939">
    <property type="entry name" value="WHD_GPIID"/>
    <property type="match status" value="1"/>
</dbReference>
<dbReference type="Gene3D" id="3.40.50.1820">
    <property type="entry name" value="alpha/beta hydrolase"/>
    <property type="match status" value="1"/>
</dbReference>
<dbReference type="Gene3D" id="3.40.50.300">
    <property type="entry name" value="P-loop containing nucleotide triphosphate hydrolases"/>
    <property type="match status" value="1"/>
</dbReference>
<dbReference type="InterPro" id="IPR029058">
    <property type="entry name" value="AB_hydrolase_fold"/>
</dbReference>
<dbReference type="EMBL" id="JAGHQL010000082">
    <property type="protein sequence ID" value="KAH0541297.1"/>
    <property type="molecule type" value="Genomic_DNA"/>
</dbReference>
<dbReference type="PANTHER" id="PTHR10039">
    <property type="entry name" value="AMELOGENIN"/>
    <property type="match status" value="1"/>
</dbReference>
<evidence type="ECO:0000259" key="3">
    <source>
        <dbReference type="Pfam" id="PF05057"/>
    </source>
</evidence>
<name>A0A9P8KXB4_9PEZI</name>
<evidence type="ECO:0000313" key="6">
    <source>
        <dbReference type="EMBL" id="KAH0541297.1"/>
    </source>
</evidence>
<sequence length="1585" mass="178790">MNAWFDAPLGNLRRGSEPLSGETVFSVPSETIIEEDDVIGPLGLNLLSEPTSPLVDFVFVHGLGGGSKKTWSKTPSDSHFWPKRWLPSDSDFENVRIWSFGYDSIYTKKKSDVLDIDNFGRALLSGLSSSKCLGNAETPIVFIGHSMGGLVIKKTYTLARRDASLAALWKRFRAICFLATPHRGSNWAQTLSGILQVAYRSRAYVGDLKRDSQVIQSINNDFEQYSTEVDIKSFYETQKLSVGFLKLLIVEKESATLGYDGEQKIPMYADHRSICKFDSTSDPNYKILRDVLSHIVHNTIIQREYRSNSDSLADMFLGKRSQAKQTRDQLNDLKGYLGIHEEWEDDLVASEDPRLPGTCKWINQKPYYQSWTDFTTSNIPPVLWLKGKPASGKSVLVGYIIGELEKQQCDFSYYFFKHGEASKSRLSTCLRSIAFQMARKNAQVRDLLLEMRDNDTRFELSDDRTIWRKLFLSGVFQVQFSQHYWIIDALDECVDSPERLSNMLVKIDPSLPLRILITSRESSDLENIISFMGPKRCFSTATSPADTLSDIRLLVEKQADSLIAEEAELRSALVAKILEKSNGSFLWTVLVLNELSHAHGTEEVRRILDDVPRGMKPLYLRCLESMARESRGKTLAKAILVWVTCSVRTLTVEELGEALKLDLDDYFPNLGASISALCGQLAYVDRFEKVLVVHETAREFLLDTQLDSEFAVKKVDAHTRIARSCLQYLSSDEMKPPRTRRRGSKTPARGKRGKFASYASEAFSYHLARSDPSSRTIFQDLHKFLKLNILSWIEAVAQTHSLTALIRTAKHLGRYSDRWAAEHSPLDPEMKVLRCWSTDLVRIAAKFGDALILSASAIYWLIAPFCPVESAISQIPLSGSRLSVVGISNEEWDDRLACIDFHGGQVTTLSHGEEFLAVGLQSGTVALYHASSFQEYKQLDHGEPVKFIQFKPNADLLGTCGLRHIRLWNFREGDLVHSFPAPRRPLGMVFDKDCLIAASTGNILVSWSLQDGAPRPDRPWYELQNNHKVTPIRSPCAISISLEHQMMAVAYRGQPIILWDLRDDEYYGVCGKKLPHGAIGPYWVIGLVFNPNVAIELLAATYQDGDLILFDPFNNQTLERFRADCHTLAASPNGHLLAAANGRGEMMIYEFETLRLLYRVKTTTCDIKQLAFSMDSLRFLDYRSSQCNVWEPAALLRNSINDYSTISSVPAAIVEGGTSPGERARITAMTLSLDEAFAFCGKDDGKVALFDLETGGQLNVLYRHKARLTVHILAWWQEHSVLMSVDASNSVFAWSLKPSTPNRWILDIELFYGRLDCGRSIVQLFIIQGSERFILSTREADYLWNLGGKEEKSRLCSTRPGIRRWIQHPQSSSHIICVEGATARIYAAYTWEEVAEVSTGIEMKGFQLKWVFPCIKYRRVLIEFSEEDGAQSTRGIHLLDTSIFSLDEVDKAVTRPSKVEGAEQARLPQPVTVETLLYSNLANHISHVVGICNNSRLVFLDTHSWICSVDLEDHTLGSSYLRHFYVPYDWFSGSKEVICTVSRERSGHARDREVLLARNGELAVIRGGFEYVEEVPVESPKISCC</sequence>
<feature type="domain" description="Nephrocystin 3-like N-terminal" evidence="5">
    <location>
        <begin position="357"/>
        <end position="520"/>
    </location>
</feature>
<reference evidence="6" key="1">
    <citation type="submission" date="2021-03" db="EMBL/GenBank/DDBJ databases">
        <title>Comparative genomics and phylogenomic investigation of the class Geoglossomycetes provide insights into ecological specialization and systematics.</title>
        <authorList>
            <person name="Melie T."/>
            <person name="Pirro S."/>
            <person name="Miller A.N."/>
            <person name="Quandt A."/>
        </authorList>
    </citation>
    <scope>NUCLEOTIDE SEQUENCE</scope>
    <source>
        <strain evidence="6">GBOQ0MN5Z8</strain>
    </source>
</reference>
<organism evidence="6 7">
    <name type="scientific">Glutinoglossum americanum</name>
    <dbReference type="NCBI Taxonomy" id="1670608"/>
    <lineage>
        <taxon>Eukaryota</taxon>
        <taxon>Fungi</taxon>
        <taxon>Dikarya</taxon>
        <taxon>Ascomycota</taxon>
        <taxon>Pezizomycotina</taxon>
        <taxon>Geoglossomycetes</taxon>
        <taxon>Geoglossales</taxon>
        <taxon>Geoglossaceae</taxon>
        <taxon>Glutinoglossum</taxon>
    </lineage>
</organism>
<evidence type="ECO:0008006" key="8">
    <source>
        <dbReference type="Google" id="ProtNLM"/>
    </source>
</evidence>
<dbReference type="SUPFAM" id="SSF50998">
    <property type="entry name" value="Quinoprotein alcohol dehydrogenase-like"/>
    <property type="match status" value="1"/>
</dbReference>
<dbReference type="PANTHER" id="PTHR10039:SF16">
    <property type="entry name" value="GPI INOSITOL-DEACYLASE"/>
    <property type="match status" value="1"/>
</dbReference>
<accession>A0A9P8KXB4</accession>
<keyword evidence="2" id="KW-0677">Repeat</keyword>
<dbReference type="InterPro" id="IPR054471">
    <property type="entry name" value="GPIID_WHD"/>
</dbReference>
<proteinExistence type="inferred from homology"/>
<comment type="caution">
    <text evidence="6">The sequence shown here is derived from an EMBL/GenBank/DDBJ whole genome shotgun (WGS) entry which is preliminary data.</text>
</comment>